<dbReference type="RefSeq" id="XP_009520028.1">
    <property type="nucleotide sequence ID" value="XM_009521733.1"/>
</dbReference>
<dbReference type="InParanoid" id="G4YS39"/>
<keyword evidence="1" id="KW-0472">Membrane</keyword>
<name>G4YS39_PHYSP</name>
<dbReference type="Proteomes" id="UP000002640">
    <property type="component" value="Unassembled WGS sequence"/>
</dbReference>
<organism evidence="2 3">
    <name type="scientific">Phytophthora sojae (strain P6497)</name>
    <name type="common">Soybean stem and root rot agent</name>
    <name type="synonym">Phytophthora megasperma f. sp. glycines</name>
    <dbReference type="NCBI Taxonomy" id="1094619"/>
    <lineage>
        <taxon>Eukaryota</taxon>
        <taxon>Sar</taxon>
        <taxon>Stramenopiles</taxon>
        <taxon>Oomycota</taxon>
        <taxon>Peronosporomycetes</taxon>
        <taxon>Peronosporales</taxon>
        <taxon>Peronosporaceae</taxon>
        <taxon>Phytophthora</taxon>
    </lineage>
</organism>
<feature type="transmembrane region" description="Helical" evidence="1">
    <location>
        <begin position="54"/>
        <end position="76"/>
    </location>
</feature>
<protein>
    <submittedName>
        <fullName evidence="2">Uncharacterized protein</fullName>
    </submittedName>
</protein>
<proteinExistence type="predicted"/>
<evidence type="ECO:0000313" key="3">
    <source>
        <dbReference type="Proteomes" id="UP000002640"/>
    </source>
</evidence>
<dbReference type="GeneID" id="20641411"/>
<keyword evidence="1" id="KW-1133">Transmembrane helix</keyword>
<dbReference type="AlphaFoldDB" id="G4YS39"/>
<dbReference type="EMBL" id="JH159152">
    <property type="protein sequence ID" value="EGZ24740.1"/>
    <property type="molecule type" value="Genomic_DNA"/>
</dbReference>
<sequence length="136" mass="14756">MPLSAAGFDFICFTSRFLAGIEVPLQKIKLLDLGPFRSLRAFTVRDRATYHRCLAFAAAFVALALVFLVLALLGALADFVHTLRARVGVCLTNNGGGLLAGLLPDNGSQVEWGSVGTVQIVEVRELTREILFFCDI</sequence>
<keyword evidence="1" id="KW-0812">Transmembrane</keyword>
<gene>
    <name evidence="2" type="ORF">PHYSODRAFT_296717</name>
</gene>
<accession>G4YS39</accession>
<keyword evidence="3" id="KW-1185">Reference proteome</keyword>
<evidence type="ECO:0000313" key="2">
    <source>
        <dbReference type="EMBL" id="EGZ24740.1"/>
    </source>
</evidence>
<evidence type="ECO:0000256" key="1">
    <source>
        <dbReference type="SAM" id="Phobius"/>
    </source>
</evidence>
<dbReference type="KEGG" id="psoj:PHYSODRAFT_296717"/>
<reference evidence="2 3" key="1">
    <citation type="journal article" date="2006" name="Science">
        <title>Phytophthora genome sequences uncover evolutionary origins and mechanisms of pathogenesis.</title>
        <authorList>
            <person name="Tyler B.M."/>
            <person name="Tripathy S."/>
            <person name="Zhang X."/>
            <person name="Dehal P."/>
            <person name="Jiang R.H."/>
            <person name="Aerts A."/>
            <person name="Arredondo F.D."/>
            <person name="Baxter L."/>
            <person name="Bensasson D."/>
            <person name="Beynon J.L."/>
            <person name="Chapman J."/>
            <person name="Damasceno C.M."/>
            <person name="Dorrance A.E."/>
            <person name="Dou D."/>
            <person name="Dickerman A.W."/>
            <person name="Dubchak I.L."/>
            <person name="Garbelotto M."/>
            <person name="Gijzen M."/>
            <person name="Gordon S.G."/>
            <person name="Govers F."/>
            <person name="Grunwald N.J."/>
            <person name="Huang W."/>
            <person name="Ivors K.L."/>
            <person name="Jones R.W."/>
            <person name="Kamoun S."/>
            <person name="Krampis K."/>
            <person name="Lamour K.H."/>
            <person name="Lee M.K."/>
            <person name="McDonald W.H."/>
            <person name="Medina M."/>
            <person name="Meijer H.J."/>
            <person name="Nordberg E.K."/>
            <person name="Maclean D.J."/>
            <person name="Ospina-Giraldo M.D."/>
            <person name="Morris P.F."/>
            <person name="Phuntumart V."/>
            <person name="Putnam N.H."/>
            <person name="Rash S."/>
            <person name="Rose J.K."/>
            <person name="Sakihama Y."/>
            <person name="Salamov A.A."/>
            <person name="Savidor A."/>
            <person name="Scheuring C.F."/>
            <person name="Smith B.M."/>
            <person name="Sobral B.W."/>
            <person name="Terry A."/>
            <person name="Torto-Alalibo T.A."/>
            <person name="Win J."/>
            <person name="Xu Z."/>
            <person name="Zhang H."/>
            <person name="Grigoriev I.V."/>
            <person name="Rokhsar D.S."/>
            <person name="Boore J.L."/>
        </authorList>
    </citation>
    <scope>NUCLEOTIDE SEQUENCE [LARGE SCALE GENOMIC DNA]</scope>
    <source>
        <strain evidence="2 3">P6497</strain>
    </source>
</reference>